<feature type="region of interest" description="Disordered" evidence="1">
    <location>
        <begin position="23"/>
        <end position="44"/>
    </location>
</feature>
<evidence type="ECO:0000313" key="4">
    <source>
        <dbReference type="Proteomes" id="UP000198565"/>
    </source>
</evidence>
<evidence type="ECO:0008006" key="5">
    <source>
        <dbReference type="Google" id="ProtNLM"/>
    </source>
</evidence>
<dbReference type="STRING" id="334253.SAMN04487943_101313"/>
<evidence type="ECO:0000313" key="3">
    <source>
        <dbReference type="EMBL" id="SFL39113.1"/>
    </source>
</evidence>
<sequence length="191" mass="22146">MKKLLFVLISVLFLTACGFEVEENEEEGTEEIESKTEEVEGEPLEGFDITEEAIRERDEFIAAFNDYADSTEFGVPEISHSDIQEIRNEEDSYKQLIHDEEEEINVKYNENGELIGYEIAFHNDSEDSVVYASLIPKALDLDMFNLTERISETFETDEEVYSDKYTENEYEVSLVYATSLGYYIINFNKNN</sequence>
<accession>A0A1I4HBQ8</accession>
<dbReference type="AlphaFoldDB" id="A0A1I4HBQ8"/>
<feature type="signal peptide" evidence="2">
    <location>
        <begin position="1"/>
        <end position="18"/>
    </location>
</feature>
<dbReference type="Proteomes" id="UP000198565">
    <property type="component" value="Unassembled WGS sequence"/>
</dbReference>
<name>A0A1I4HBQ8_9BACI</name>
<protein>
    <recommendedName>
        <fullName evidence="5">YusW-like protein</fullName>
    </recommendedName>
</protein>
<evidence type="ECO:0000256" key="1">
    <source>
        <dbReference type="SAM" id="MobiDB-lite"/>
    </source>
</evidence>
<reference evidence="4" key="1">
    <citation type="submission" date="2016-10" db="EMBL/GenBank/DDBJ databases">
        <authorList>
            <person name="Varghese N."/>
            <person name="Submissions S."/>
        </authorList>
    </citation>
    <scope>NUCLEOTIDE SEQUENCE [LARGE SCALE GENOMIC DNA]</scope>
    <source>
        <strain evidence="4">CGMCC 1.4250</strain>
    </source>
</reference>
<organism evidence="3 4">
    <name type="scientific">Gracilibacillus orientalis</name>
    <dbReference type="NCBI Taxonomy" id="334253"/>
    <lineage>
        <taxon>Bacteria</taxon>
        <taxon>Bacillati</taxon>
        <taxon>Bacillota</taxon>
        <taxon>Bacilli</taxon>
        <taxon>Bacillales</taxon>
        <taxon>Bacillaceae</taxon>
        <taxon>Gracilibacillus</taxon>
    </lineage>
</organism>
<dbReference type="EMBL" id="FOTR01000001">
    <property type="protein sequence ID" value="SFL39113.1"/>
    <property type="molecule type" value="Genomic_DNA"/>
</dbReference>
<evidence type="ECO:0000256" key="2">
    <source>
        <dbReference type="SAM" id="SignalP"/>
    </source>
</evidence>
<dbReference type="PROSITE" id="PS51257">
    <property type="entry name" value="PROKAR_LIPOPROTEIN"/>
    <property type="match status" value="1"/>
</dbReference>
<keyword evidence="4" id="KW-1185">Reference proteome</keyword>
<gene>
    <name evidence="3" type="ORF">SAMN04487943_101313</name>
</gene>
<dbReference type="RefSeq" id="WP_091480153.1">
    <property type="nucleotide sequence ID" value="NZ_FOTR01000001.1"/>
</dbReference>
<feature type="chain" id="PRO_5038443399" description="YusW-like protein" evidence="2">
    <location>
        <begin position="19"/>
        <end position="191"/>
    </location>
</feature>
<proteinExistence type="predicted"/>
<keyword evidence="2" id="KW-0732">Signal</keyword>